<dbReference type="PIRSF" id="PIRSF006276">
    <property type="entry name" value="UspA"/>
    <property type="match status" value="1"/>
</dbReference>
<comment type="subunit">
    <text evidence="3">Homodimer.</text>
</comment>
<dbReference type="InterPro" id="IPR014729">
    <property type="entry name" value="Rossmann-like_a/b/a_fold"/>
</dbReference>
<feature type="domain" description="UspA" evidence="6">
    <location>
        <begin position="3"/>
        <end position="133"/>
    </location>
</feature>
<dbReference type="InterPro" id="IPR006016">
    <property type="entry name" value="UspA"/>
</dbReference>
<accession>A0ABN8E8F4</accession>
<proteinExistence type="inferred from homology"/>
<evidence type="ECO:0000256" key="2">
    <source>
        <dbReference type="ARBA" id="ARBA00008791"/>
    </source>
</evidence>
<name>A0ABN8E8F4_9VIBR</name>
<evidence type="ECO:0000313" key="7">
    <source>
        <dbReference type="EMBL" id="CAH0542754.1"/>
    </source>
</evidence>
<dbReference type="RefSeq" id="WP_237363669.1">
    <property type="nucleotide sequence ID" value="NZ_CAKLDM010000003.1"/>
</dbReference>
<evidence type="ECO:0000256" key="1">
    <source>
        <dbReference type="ARBA" id="ARBA00004496"/>
    </source>
</evidence>
<evidence type="ECO:0000259" key="6">
    <source>
        <dbReference type="Pfam" id="PF00582"/>
    </source>
</evidence>
<dbReference type="Proteomes" id="UP000838748">
    <property type="component" value="Unassembled WGS sequence"/>
</dbReference>
<dbReference type="Gene3D" id="3.40.50.620">
    <property type="entry name" value="HUPs"/>
    <property type="match status" value="1"/>
</dbReference>
<evidence type="ECO:0000256" key="5">
    <source>
        <dbReference type="PIRNR" id="PIRNR006276"/>
    </source>
</evidence>
<dbReference type="PANTHER" id="PTHR46268:SF23">
    <property type="entry name" value="UNIVERSAL STRESS PROTEIN A-RELATED"/>
    <property type="match status" value="1"/>
</dbReference>
<keyword evidence="4 5" id="KW-0963">Cytoplasm</keyword>
<reference evidence="7" key="1">
    <citation type="submission" date="2021-11" db="EMBL/GenBank/DDBJ databases">
        <authorList>
            <person name="Rodrigo-Torres L."/>
            <person name="Arahal R. D."/>
            <person name="Lucena T."/>
        </authorList>
    </citation>
    <scope>NUCLEOTIDE SEQUENCE</scope>
    <source>
        <strain evidence="7">CECT 7928</strain>
    </source>
</reference>
<dbReference type="InterPro" id="IPR006015">
    <property type="entry name" value="Universal_stress_UspA"/>
</dbReference>
<evidence type="ECO:0000313" key="8">
    <source>
        <dbReference type="Proteomes" id="UP000838748"/>
    </source>
</evidence>
<sequence>MSYKHILVAVDLSEESNYLVKKAVALAESLKAELSLIHIDENYNEHYIGLIDINLKTREYSEEFIAKLAEKTDYPLRNTFVGSGHLCDELCHTIREFNIDILVCGHHQDFVSKFSSSAKKIINRSPVDMLVVPIIKE</sequence>
<evidence type="ECO:0000256" key="4">
    <source>
        <dbReference type="ARBA" id="ARBA00022490"/>
    </source>
</evidence>
<keyword evidence="8" id="KW-1185">Reference proteome</keyword>
<comment type="similarity">
    <text evidence="2 5">Belongs to the universal stress protein A family.</text>
</comment>
<organism evidence="7 8">
    <name type="scientific">Vibrio marisflavi CECT 7928</name>
    <dbReference type="NCBI Taxonomy" id="634439"/>
    <lineage>
        <taxon>Bacteria</taxon>
        <taxon>Pseudomonadati</taxon>
        <taxon>Pseudomonadota</taxon>
        <taxon>Gammaproteobacteria</taxon>
        <taxon>Vibrionales</taxon>
        <taxon>Vibrionaceae</taxon>
        <taxon>Vibrio</taxon>
    </lineage>
</organism>
<comment type="subcellular location">
    <subcellularLocation>
        <location evidence="1 5">Cytoplasm</location>
    </subcellularLocation>
</comment>
<dbReference type="PANTHER" id="PTHR46268">
    <property type="entry name" value="STRESS RESPONSE PROTEIN NHAX"/>
    <property type="match status" value="1"/>
</dbReference>
<dbReference type="Pfam" id="PF00582">
    <property type="entry name" value="Usp"/>
    <property type="match status" value="1"/>
</dbReference>
<dbReference type="SUPFAM" id="SSF52402">
    <property type="entry name" value="Adenine nucleotide alpha hydrolases-like"/>
    <property type="match status" value="1"/>
</dbReference>
<protein>
    <recommendedName>
        <fullName evidence="5">Universal stress protein</fullName>
    </recommendedName>
</protein>
<evidence type="ECO:0000256" key="3">
    <source>
        <dbReference type="ARBA" id="ARBA00011738"/>
    </source>
</evidence>
<comment type="caution">
    <text evidence="7">The sequence shown here is derived from an EMBL/GenBank/DDBJ whole genome shotgun (WGS) entry which is preliminary data.</text>
</comment>
<gene>
    <name evidence="7" type="primary">uspA_3</name>
    <name evidence="7" type="ORF">VMF7928_04189</name>
</gene>
<dbReference type="EMBL" id="CAKLDM010000003">
    <property type="protein sequence ID" value="CAH0542754.1"/>
    <property type="molecule type" value="Genomic_DNA"/>
</dbReference>